<proteinExistence type="predicted"/>
<keyword evidence="2" id="KW-1185">Reference proteome</keyword>
<dbReference type="Gramene" id="evm.model.01.1565">
    <property type="protein sequence ID" value="cds.evm.model.01.1565"/>
    <property type="gene ID" value="evm.TU.01.1565"/>
</dbReference>
<dbReference type="EMBL" id="UZAU01000039">
    <property type="status" value="NOT_ANNOTATED_CDS"/>
    <property type="molecule type" value="Genomic_DNA"/>
</dbReference>
<organism evidence="1 2">
    <name type="scientific">Cannabis sativa</name>
    <name type="common">Hemp</name>
    <name type="synonym">Marijuana</name>
    <dbReference type="NCBI Taxonomy" id="3483"/>
    <lineage>
        <taxon>Eukaryota</taxon>
        <taxon>Viridiplantae</taxon>
        <taxon>Streptophyta</taxon>
        <taxon>Embryophyta</taxon>
        <taxon>Tracheophyta</taxon>
        <taxon>Spermatophyta</taxon>
        <taxon>Magnoliopsida</taxon>
        <taxon>eudicotyledons</taxon>
        <taxon>Gunneridae</taxon>
        <taxon>Pentapetalae</taxon>
        <taxon>rosids</taxon>
        <taxon>fabids</taxon>
        <taxon>Rosales</taxon>
        <taxon>Cannabaceae</taxon>
        <taxon>Cannabis</taxon>
    </lineage>
</organism>
<dbReference type="AlphaFoldDB" id="A0A803NHM2"/>
<dbReference type="EnsemblPlants" id="evm.model.01.1565">
    <property type="protein sequence ID" value="cds.evm.model.01.1565"/>
    <property type="gene ID" value="evm.TU.01.1565"/>
</dbReference>
<dbReference type="Proteomes" id="UP000596661">
    <property type="component" value="Chromosome 1"/>
</dbReference>
<protein>
    <submittedName>
        <fullName evidence="1">Uncharacterized protein</fullName>
    </submittedName>
</protein>
<sequence>MNELDSIVGDLVSNNMTIDVDVFDAHGRHHSGYVECNLVVTDYIVEGGIVAKEDTISCDGTPGVRTSAPLSICECMELEFVVMLWNAKVRKVSLDQVCL</sequence>
<reference evidence="1" key="1">
    <citation type="submission" date="2018-11" db="EMBL/GenBank/DDBJ databases">
        <authorList>
            <person name="Grassa J C."/>
        </authorList>
    </citation>
    <scope>NUCLEOTIDE SEQUENCE [LARGE SCALE GENOMIC DNA]</scope>
</reference>
<accession>A0A803NHM2</accession>
<name>A0A803NHM2_CANSA</name>
<evidence type="ECO:0000313" key="2">
    <source>
        <dbReference type="Proteomes" id="UP000596661"/>
    </source>
</evidence>
<reference evidence="1" key="2">
    <citation type="submission" date="2021-03" db="UniProtKB">
        <authorList>
            <consortium name="EnsemblPlants"/>
        </authorList>
    </citation>
    <scope>IDENTIFICATION</scope>
</reference>
<evidence type="ECO:0000313" key="1">
    <source>
        <dbReference type="EnsemblPlants" id="cds.evm.model.01.1565"/>
    </source>
</evidence>